<evidence type="ECO:0000256" key="4">
    <source>
        <dbReference type="ARBA" id="ARBA00023136"/>
    </source>
</evidence>
<evidence type="ECO:0000256" key="2">
    <source>
        <dbReference type="ARBA" id="ARBA00022692"/>
    </source>
</evidence>
<protein>
    <submittedName>
        <fullName evidence="6">Uncharacterized protein</fullName>
    </submittedName>
</protein>
<proteinExistence type="predicted"/>
<evidence type="ECO:0000256" key="5">
    <source>
        <dbReference type="SAM" id="Phobius"/>
    </source>
</evidence>
<keyword evidence="7" id="KW-1185">Reference proteome</keyword>
<dbReference type="InterPro" id="IPR045863">
    <property type="entry name" value="CorA_TM1_TM2"/>
</dbReference>
<feature type="transmembrane region" description="Helical" evidence="5">
    <location>
        <begin position="560"/>
        <end position="581"/>
    </location>
</feature>
<dbReference type="GO" id="GO:0046873">
    <property type="term" value="F:metal ion transmembrane transporter activity"/>
    <property type="evidence" value="ECO:0007669"/>
    <property type="project" value="InterPro"/>
</dbReference>
<comment type="subcellular location">
    <subcellularLocation>
        <location evidence="1">Membrane</location>
        <topology evidence="1">Multi-pass membrane protein</topology>
    </subcellularLocation>
</comment>
<dbReference type="EMBL" id="JAPEIS010000002">
    <property type="protein sequence ID" value="KAJ8068610.1"/>
    <property type="molecule type" value="Genomic_DNA"/>
</dbReference>
<sequence>MDSKDQLSDQNEMVFMLKNIFEELRIISLRLDQNAQAQERLVESCKIFNNSHFLQTSTKNTSTEKILPAIKGIQKSTGPQGAGTPTKSFEALSQSEIMHVYHNDIIRLRGSERKGILENEIASRALHPGEDDRWTDVIGDAWQVPEDGRARLTFSKRWLLSLEPSAALRHLEDIRNDEASLKRWFGGLHTRVVDLFQKEEAKVYTLIGGARRYDQSSTAAGIRHSDSISKLSSAPWNRLITLTGIESRKRRIVHELGLELEESHDEQKIPQLCMGNYSAKFLNFHITFYEIYSFTDRGENKIPWGMWRTGKLHSDADELSHTFEKGSTRLLIKSTYDVQGLMDRGRSSAYNWTILEIRPFTYPPLISETFEFEDCWSMLMIMMICVDQALAHVTCAWNEIHEYFDNLVSEKVAFLDPQYHDTLLVDDEAFSRSKKYFWAISTLQELDISITDNIREVAKFVKLESPGLKLETPQSDWDRFQKSIVAHLTTLESTAKKFREKKSEVIYLRDGLFNASGVMESRASTRQNENLRLLTFVRILFLPLSFCMSIWSINTELFNLHTLGIVATCVGLATYFTVFNLDNLMHKYQSFRVKFVKNTVQRMKQEDRGIWKDRATKFEKFINAKEADHRPSDWLIIQYRVRKFVPSAQRGYSALVANTIDSMKKDSSQKWVNRAVELEKELLSGSNAEEISMWRVLQYRLITIWRSVQLNILSIIKHLFGARGTAAPQQASLA</sequence>
<keyword evidence="2 5" id="KW-0812">Transmembrane</keyword>
<gene>
    <name evidence="6" type="ORF">OCU04_002317</name>
</gene>
<keyword evidence="3 5" id="KW-1133">Transmembrane helix</keyword>
<evidence type="ECO:0000256" key="3">
    <source>
        <dbReference type="ARBA" id="ARBA00022989"/>
    </source>
</evidence>
<dbReference type="GO" id="GO:0016020">
    <property type="term" value="C:membrane"/>
    <property type="evidence" value="ECO:0007669"/>
    <property type="project" value="UniProtKB-SubCell"/>
</dbReference>
<dbReference type="Proteomes" id="UP001152300">
    <property type="component" value="Unassembled WGS sequence"/>
</dbReference>
<feature type="transmembrane region" description="Helical" evidence="5">
    <location>
        <begin position="531"/>
        <end position="554"/>
    </location>
</feature>
<dbReference type="AlphaFoldDB" id="A0A9X0DNF8"/>
<reference evidence="6" key="1">
    <citation type="submission" date="2022-11" db="EMBL/GenBank/DDBJ databases">
        <title>Genome Resource of Sclerotinia nivalis Strain SnTB1, a Plant Pathogen Isolated from American Ginseng.</title>
        <authorList>
            <person name="Fan S."/>
        </authorList>
    </citation>
    <scope>NUCLEOTIDE SEQUENCE</scope>
    <source>
        <strain evidence="6">SnTB1</strain>
    </source>
</reference>
<dbReference type="Gene3D" id="1.20.58.340">
    <property type="entry name" value="Magnesium transport protein CorA, transmembrane region"/>
    <property type="match status" value="1"/>
</dbReference>
<evidence type="ECO:0000313" key="6">
    <source>
        <dbReference type="EMBL" id="KAJ8068610.1"/>
    </source>
</evidence>
<evidence type="ECO:0000256" key="1">
    <source>
        <dbReference type="ARBA" id="ARBA00004141"/>
    </source>
</evidence>
<dbReference type="OrthoDB" id="426293at2759"/>
<keyword evidence="4 5" id="KW-0472">Membrane</keyword>
<organism evidence="6 7">
    <name type="scientific">Sclerotinia nivalis</name>
    <dbReference type="NCBI Taxonomy" id="352851"/>
    <lineage>
        <taxon>Eukaryota</taxon>
        <taxon>Fungi</taxon>
        <taxon>Dikarya</taxon>
        <taxon>Ascomycota</taxon>
        <taxon>Pezizomycotina</taxon>
        <taxon>Leotiomycetes</taxon>
        <taxon>Helotiales</taxon>
        <taxon>Sclerotiniaceae</taxon>
        <taxon>Sclerotinia</taxon>
    </lineage>
</organism>
<evidence type="ECO:0000313" key="7">
    <source>
        <dbReference type="Proteomes" id="UP001152300"/>
    </source>
</evidence>
<dbReference type="SUPFAM" id="SSF144083">
    <property type="entry name" value="Magnesium transport protein CorA, transmembrane region"/>
    <property type="match status" value="1"/>
</dbReference>
<name>A0A9X0DNF8_9HELO</name>
<comment type="caution">
    <text evidence="6">The sequence shown here is derived from an EMBL/GenBank/DDBJ whole genome shotgun (WGS) entry which is preliminary data.</text>
</comment>
<accession>A0A9X0DNF8</accession>